<organism evidence="3 4">
    <name type="scientific">Pichia californica</name>
    <dbReference type="NCBI Taxonomy" id="460514"/>
    <lineage>
        <taxon>Eukaryota</taxon>
        <taxon>Fungi</taxon>
        <taxon>Dikarya</taxon>
        <taxon>Ascomycota</taxon>
        <taxon>Saccharomycotina</taxon>
        <taxon>Pichiomycetes</taxon>
        <taxon>Pichiales</taxon>
        <taxon>Pichiaceae</taxon>
        <taxon>Pichia</taxon>
    </lineage>
</organism>
<accession>A0A9P7BG28</accession>
<evidence type="ECO:0000256" key="2">
    <source>
        <dbReference type="SAM" id="Phobius"/>
    </source>
</evidence>
<gene>
    <name evidence="3" type="ORF">C6P40_002668</name>
</gene>
<feature type="region of interest" description="Disordered" evidence="1">
    <location>
        <begin position="90"/>
        <end position="135"/>
    </location>
</feature>
<keyword evidence="2" id="KW-0812">Transmembrane</keyword>
<protein>
    <submittedName>
        <fullName evidence="3">Uncharacterized protein</fullName>
    </submittedName>
</protein>
<evidence type="ECO:0000313" key="3">
    <source>
        <dbReference type="EMBL" id="KAG0691277.1"/>
    </source>
</evidence>
<dbReference type="Proteomes" id="UP000697127">
    <property type="component" value="Unassembled WGS sequence"/>
</dbReference>
<keyword evidence="4" id="KW-1185">Reference proteome</keyword>
<evidence type="ECO:0000313" key="4">
    <source>
        <dbReference type="Proteomes" id="UP000697127"/>
    </source>
</evidence>
<sequence length="135" mass="14559">MVCFLSVMITEGFTRPVVFSLLLTLFGFHITGVLYTLWYLYPYFTGVDLANTATAAAAATVSNTSTVNMGDADLEQGVTMFRDDPLVQTDTDLPPAYDDDDYSNSNAPATASLSRDAPAPAPATSFPLDMKIQND</sequence>
<dbReference type="AlphaFoldDB" id="A0A9P7BG28"/>
<comment type="caution">
    <text evidence="3">The sequence shown here is derived from an EMBL/GenBank/DDBJ whole genome shotgun (WGS) entry which is preliminary data.</text>
</comment>
<dbReference type="EMBL" id="PUHW01000003">
    <property type="protein sequence ID" value="KAG0691277.1"/>
    <property type="molecule type" value="Genomic_DNA"/>
</dbReference>
<name>A0A9P7BG28_9ASCO</name>
<keyword evidence="2" id="KW-0472">Membrane</keyword>
<feature type="transmembrane region" description="Helical" evidence="2">
    <location>
        <begin position="17"/>
        <end position="41"/>
    </location>
</feature>
<proteinExistence type="predicted"/>
<keyword evidence="2" id="KW-1133">Transmembrane helix</keyword>
<feature type="compositionally biased region" description="Polar residues" evidence="1">
    <location>
        <begin position="103"/>
        <end position="113"/>
    </location>
</feature>
<reference evidence="3" key="1">
    <citation type="submission" date="2020-11" db="EMBL/GenBank/DDBJ databases">
        <title>Kefir isolates.</title>
        <authorList>
            <person name="Marcisauskas S."/>
            <person name="Kim Y."/>
            <person name="Blasche S."/>
        </authorList>
    </citation>
    <scope>NUCLEOTIDE SEQUENCE</scope>
    <source>
        <strain evidence="3">Olga-1</strain>
    </source>
</reference>
<evidence type="ECO:0000256" key="1">
    <source>
        <dbReference type="SAM" id="MobiDB-lite"/>
    </source>
</evidence>